<keyword evidence="2 4" id="KW-0378">Hydrolase</keyword>
<dbReference type="InterPro" id="IPR006385">
    <property type="entry name" value="HAD_hydro_SerB1"/>
</dbReference>
<dbReference type="PANTHER" id="PTHR43344:SF13">
    <property type="entry name" value="PHOSPHATASE RV3661-RELATED"/>
    <property type="match status" value="1"/>
</dbReference>
<dbReference type="EMBL" id="AAKUWM010000005">
    <property type="protein sequence ID" value="ECV9657116.1"/>
    <property type="molecule type" value="Genomic_DNA"/>
</dbReference>
<reference evidence="4" key="1">
    <citation type="submission" date="2019-09" db="EMBL/GenBank/DDBJ databases">
        <authorList>
            <consortium name="GenomeTrakr network: Whole genome sequencing for foodborne pathogen traceback"/>
        </authorList>
    </citation>
    <scope>NUCLEOTIDE SEQUENCE [LARGE SCALE GENOMIC DNA]</scope>
    <source>
        <strain evidence="4">TTU_583</strain>
    </source>
</reference>
<dbReference type="GO" id="GO:0046872">
    <property type="term" value="F:metal ion binding"/>
    <property type="evidence" value="ECO:0007669"/>
    <property type="project" value="UniProtKB-KW"/>
</dbReference>
<dbReference type="NCBIfam" id="TIGR01488">
    <property type="entry name" value="HAD-SF-IB"/>
    <property type="match status" value="1"/>
</dbReference>
<dbReference type="NCBIfam" id="TIGR01490">
    <property type="entry name" value="HAD-SF-IB-hyp1"/>
    <property type="match status" value="1"/>
</dbReference>
<dbReference type="AlphaFoldDB" id="A0A690K825"/>
<proteinExistence type="predicted"/>
<gene>
    <name evidence="4" type="ORF">F2N06_03725</name>
</gene>
<organism evidence="4">
    <name type="scientific">Campylobacter jejuni</name>
    <dbReference type="NCBI Taxonomy" id="197"/>
    <lineage>
        <taxon>Bacteria</taxon>
        <taxon>Pseudomonadati</taxon>
        <taxon>Campylobacterota</taxon>
        <taxon>Epsilonproteobacteria</taxon>
        <taxon>Campylobacterales</taxon>
        <taxon>Campylobacteraceae</taxon>
        <taxon>Campylobacter</taxon>
    </lineage>
</organism>
<dbReference type="InterPro" id="IPR050582">
    <property type="entry name" value="HAD-like_SerB"/>
</dbReference>
<dbReference type="PANTHER" id="PTHR43344">
    <property type="entry name" value="PHOSPHOSERINE PHOSPHATASE"/>
    <property type="match status" value="1"/>
</dbReference>
<evidence type="ECO:0000256" key="1">
    <source>
        <dbReference type="ARBA" id="ARBA00022723"/>
    </source>
</evidence>
<evidence type="ECO:0000256" key="3">
    <source>
        <dbReference type="ARBA" id="ARBA00022842"/>
    </source>
</evidence>
<dbReference type="Gene3D" id="3.40.50.1000">
    <property type="entry name" value="HAD superfamily/HAD-like"/>
    <property type="match status" value="1"/>
</dbReference>
<name>A0A690K825_CAMJU</name>
<dbReference type="SUPFAM" id="SSF56784">
    <property type="entry name" value="HAD-like"/>
    <property type="match status" value="1"/>
</dbReference>
<dbReference type="Gene3D" id="1.20.1440.100">
    <property type="entry name" value="SG protein - dephosphorylation function"/>
    <property type="match status" value="1"/>
</dbReference>
<comment type="caution">
    <text evidence="4">The sequence shown here is derived from an EMBL/GenBank/DDBJ whole genome shotgun (WGS) entry which is preliminary data.</text>
</comment>
<sequence length="212" mass="24950">MKLVLFDLDDTLIQGDSAKLWLKFCIEKGLLPKEYLEKIDFYQKQYREKKLNMDEFMPFFLQSVKGEDEKKISLLVDEFIDKYIKPYEKAKTLIAKYQNQRCIVISATAEFLVKKIAFQLGIKENIAIKCELINGKFSGKTRGVYSFREGKVSRLKEYLGKDYEIWMKNSYFFSDSINDLPLLECVSKAFVCNGDEKLLELAKERKYKILNF</sequence>
<dbReference type="GO" id="GO:0016787">
    <property type="term" value="F:hydrolase activity"/>
    <property type="evidence" value="ECO:0007669"/>
    <property type="project" value="UniProtKB-KW"/>
</dbReference>
<evidence type="ECO:0000313" key="4">
    <source>
        <dbReference type="EMBL" id="ECV9657116.1"/>
    </source>
</evidence>
<accession>A0A690K825</accession>
<evidence type="ECO:0000256" key="2">
    <source>
        <dbReference type="ARBA" id="ARBA00022801"/>
    </source>
</evidence>
<protein>
    <submittedName>
        <fullName evidence="4">HAD-IB family hydrolase</fullName>
    </submittedName>
</protein>
<keyword evidence="1" id="KW-0479">Metal-binding</keyword>
<keyword evidence="3" id="KW-0460">Magnesium</keyword>
<dbReference type="InterPro" id="IPR036412">
    <property type="entry name" value="HAD-like_sf"/>
</dbReference>
<dbReference type="InterPro" id="IPR023214">
    <property type="entry name" value="HAD_sf"/>
</dbReference>
<dbReference type="Pfam" id="PF12710">
    <property type="entry name" value="HAD"/>
    <property type="match status" value="1"/>
</dbReference>